<proteinExistence type="predicted"/>
<dbReference type="EMBL" id="NHYE01000816">
    <property type="protein sequence ID" value="PPR02818.1"/>
    <property type="molecule type" value="Genomic_DNA"/>
</dbReference>
<dbReference type="SUPFAM" id="SSF81301">
    <property type="entry name" value="Nucleotidyltransferase"/>
    <property type="match status" value="1"/>
</dbReference>
<dbReference type="Gene3D" id="3.30.460.40">
    <property type="match status" value="1"/>
</dbReference>
<name>A0A409YIL0_9AGAR</name>
<protein>
    <submittedName>
        <fullName evidence="1">Uncharacterized protein</fullName>
    </submittedName>
</protein>
<dbReference type="InterPro" id="IPR043519">
    <property type="entry name" value="NT_sf"/>
</dbReference>
<sequence length="532" mass="59670">MTKSTSCRKTIVSNAARDLVKVLEQRAINCILVEDMAAYLQGSKAVPKDVKLVLSPQTEGALSKDAIAKYLVEQHPTKFRFRQRKNKTDVLSYYDSTVLPPKKTHCDFELITVPNPRPPEYRPELVRRVEGLPVISLLSIAMDLLQELLSHYDSASLNPELQRRPPKKLYQKLRLLLPSSNAPLHSPADKSFRLEALDCFLRASSLFPELASGLSPLIRACRNFKPTVRLTQPDGRPIVDVTNLLHKLDLAVEDRNDPLPGLPLKSSKVSAAPKAAITVQPQVTSLPEAVPLSPSSPVYTEDSQVRTEIIYMVAKKVVDILQRIGIASALFGSLACHIYGNARAPNDVDILALPPVGRFVTAEWVKQAIANGDPEHFRLEAAKNPNATYRVLYYLVDGGLAPPNTFHKDKCKVDVLLPGIMNLPSLSPHDIKWRTGLPVIPFSVLLLQKLQGWDDHRRMPEPYKFEKHAIDASDVQSLLKLEHVVALRFSQPWHNRNLFNEEFFNLSVRRVGEFAAMYPSSRDDWGRLGFNM</sequence>
<organism evidence="1 2">
    <name type="scientific">Gymnopilus dilepis</name>
    <dbReference type="NCBI Taxonomy" id="231916"/>
    <lineage>
        <taxon>Eukaryota</taxon>
        <taxon>Fungi</taxon>
        <taxon>Dikarya</taxon>
        <taxon>Basidiomycota</taxon>
        <taxon>Agaricomycotina</taxon>
        <taxon>Agaricomycetes</taxon>
        <taxon>Agaricomycetidae</taxon>
        <taxon>Agaricales</taxon>
        <taxon>Agaricineae</taxon>
        <taxon>Hymenogastraceae</taxon>
        <taxon>Gymnopilus</taxon>
    </lineage>
</organism>
<dbReference type="OrthoDB" id="3133286at2759"/>
<accession>A0A409YIL0</accession>
<dbReference type="AlphaFoldDB" id="A0A409YIL0"/>
<comment type="caution">
    <text evidence="1">The sequence shown here is derived from an EMBL/GenBank/DDBJ whole genome shotgun (WGS) entry which is preliminary data.</text>
</comment>
<evidence type="ECO:0000313" key="2">
    <source>
        <dbReference type="Proteomes" id="UP000284706"/>
    </source>
</evidence>
<keyword evidence="2" id="KW-1185">Reference proteome</keyword>
<gene>
    <name evidence="1" type="ORF">CVT26_009605</name>
</gene>
<dbReference type="InParanoid" id="A0A409YIL0"/>
<reference evidence="1 2" key="1">
    <citation type="journal article" date="2018" name="Evol. Lett.">
        <title>Horizontal gene cluster transfer increased hallucinogenic mushroom diversity.</title>
        <authorList>
            <person name="Reynolds H.T."/>
            <person name="Vijayakumar V."/>
            <person name="Gluck-Thaler E."/>
            <person name="Korotkin H.B."/>
            <person name="Matheny P.B."/>
            <person name="Slot J.C."/>
        </authorList>
    </citation>
    <scope>NUCLEOTIDE SEQUENCE [LARGE SCALE GENOMIC DNA]</scope>
    <source>
        <strain evidence="1 2">SRW20</strain>
    </source>
</reference>
<dbReference type="Proteomes" id="UP000284706">
    <property type="component" value="Unassembled WGS sequence"/>
</dbReference>
<evidence type="ECO:0000313" key="1">
    <source>
        <dbReference type="EMBL" id="PPR02818.1"/>
    </source>
</evidence>